<dbReference type="InterPro" id="IPR022030">
    <property type="entry name" value="SF3A1_dom"/>
</dbReference>
<evidence type="ECO:0000259" key="2">
    <source>
        <dbReference type="Pfam" id="PF12230"/>
    </source>
</evidence>
<evidence type="ECO:0000256" key="1">
    <source>
        <dbReference type="SAM" id="MobiDB-lite"/>
    </source>
</evidence>
<dbReference type="Pfam" id="PF12230">
    <property type="entry name" value="PRP21_like_P"/>
    <property type="match status" value="1"/>
</dbReference>
<sequence length="120" mass="13157">MQLIDWQDFSVVATITFSPDEDIRLPEPENDIASIQRAITYRQMHALDTAFTTDSNTKNLENFDIQLATTVLPSTLQQKPQQAIQGSDAQVGISDPGKQGKVETTQTTGTDADADSTKKT</sequence>
<feature type="region of interest" description="Disordered" evidence="1">
    <location>
        <begin position="79"/>
        <end position="120"/>
    </location>
</feature>
<feature type="compositionally biased region" description="Polar residues" evidence="1">
    <location>
        <begin position="79"/>
        <end position="88"/>
    </location>
</feature>
<gene>
    <name evidence="3" type="ORF">CM83_63875</name>
</gene>
<evidence type="ECO:0000313" key="3">
    <source>
        <dbReference type="EMBL" id="JAG14892.1"/>
    </source>
</evidence>
<dbReference type="EMBL" id="GBHO01028712">
    <property type="protein sequence ID" value="JAG14892.1"/>
    <property type="molecule type" value="Transcribed_RNA"/>
</dbReference>
<proteinExistence type="predicted"/>
<feature type="domain" description="Splicing factor 3A subunit 1 conserved" evidence="2">
    <location>
        <begin position="2"/>
        <end position="78"/>
    </location>
</feature>
<protein>
    <submittedName>
        <fullName evidence="3">Putative splicing factor 3A subunit 1</fullName>
    </submittedName>
</protein>
<reference evidence="3" key="1">
    <citation type="journal article" date="2014" name="PLoS ONE">
        <title>Transcriptome-Based Identification of ABC Transporters in the Western Tarnished Plant Bug Lygus hesperus.</title>
        <authorList>
            <person name="Hull J.J."/>
            <person name="Chaney K."/>
            <person name="Geib S.M."/>
            <person name="Fabrick J.A."/>
            <person name="Brent C.S."/>
            <person name="Walsh D."/>
            <person name="Lavine L.C."/>
        </authorList>
    </citation>
    <scope>NUCLEOTIDE SEQUENCE</scope>
</reference>
<name>A0A0A9X2D3_LYGHE</name>
<organism evidence="3">
    <name type="scientific">Lygus hesperus</name>
    <name type="common">Western plant bug</name>
    <dbReference type="NCBI Taxonomy" id="30085"/>
    <lineage>
        <taxon>Eukaryota</taxon>
        <taxon>Metazoa</taxon>
        <taxon>Ecdysozoa</taxon>
        <taxon>Arthropoda</taxon>
        <taxon>Hexapoda</taxon>
        <taxon>Insecta</taxon>
        <taxon>Pterygota</taxon>
        <taxon>Neoptera</taxon>
        <taxon>Paraneoptera</taxon>
        <taxon>Hemiptera</taxon>
        <taxon>Heteroptera</taxon>
        <taxon>Panheteroptera</taxon>
        <taxon>Cimicomorpha</taxon>
        <taxon>Miridae</taxon>
        <taxon>Mirini</taxon>
        <taxon>Lygus</taxon>
    </lineage>
</organism>
<accession>A0A0A9X2D3</accession>
<dbReference type="AlphaFoldDB" id="A0A0A9X2D3"/>
<reference evidence="3" key="2">
    <citation type="submission" date="2014-07" db="EMBL/GenBank/DDBJ databases">
        <authorList>
            <person name="Hull J."/>
        </authorList>
    </citation>
    <scope>NUCLEOTIDE SEQUENCE</scope>
</reference>